<evidence type="ECO:0000256" key="1">
    <source>
        <dbReference type="SAM" id="MobiDB-lite"/>
    </source>
</evidence>
<feature type="region of interest" description="Disordered" evidence="1">
    <location>
        <begin position="215"/>
        <end position="240"/>
    </location>
</feature>
<evidence type="ECO:0000313" key="3">
    <source>
        <dbReference type="EMBL" id="RHF50694.1"/>
    </source>
</evidence>
<dbReference type="AlphaFoldDB" id="A0A414NUW1"/>
<feature type="chain" id="PRO_5019218435" evidence="2">
    <location>
        <begin position="27"/>
        <end position="240"/>
    </location>
</feature>
<evidence type="ECO:0000313" key="4">
    <source>
        <dbReference type="Proteomes" id="UP000283442"/>
    </source>
</evidence>
<evidence type="ECO:0000256" key="2">
    <source>
        <dbReference type="SAM" id="SignalP"/>
    </source>
</evidence>
<gene>
    <name evidence="3" type="ORF">DW674_10220</name>
</gene>
<dbReference type="RefSeq" id="WP_118176685.1">
    <property type="nucleotide sequence ID" value="NZ_JAQEAO010000013.1"/>
</dbReference>
<organism evidence="3 4">
    <name type="scientific">Mitsuokella multacida</name>
    <dbReference type="NCBI Taxonomy" id="52226"/>
    <lineage>
        <taxon>Bacteria</taxon>
        <taxon>Bacillati</taxon>
        <taxon>Bacillota</taxon>
        <taxon>Negativicutes</taxon>
        <taxon>Selenomonadales</taxon>
        <taxon>Selenomonadaceae</taxon>
        <taxon>Mitsuokella</taxon>
    </lineage>
</organism>
<dbReference type="Proteomes" id="UP000283442">
    <property type="component" value="Unassembled WGS sequence"/>
</dbReference>
<protein>
    <submittedName>
        <fullName evidence="3">Uncharacterized protein</fullName>
    </submittedName>
</protein>
<dbReference type="EMBL" id="QRHE01000012">
    <property type="protein sequence ID" value="RHF50694.1"/>
    <property type="molecule type" value="Genomic_DNA"/>
</dbReference>
<reference evidence="3 4" key="1">
    <citation type="submission" date="2018-08" db="EMBL/GenBank/DDBJ databases">
        <title>A genome reference for cultivated species of the human gut microbiota.</title>
        <authorList>
            <person name="Zou Y."/>
            <person name="Xue W."/>
            <person name="Luo G."/>
        </authorList>
    </citation>
    <scope>NUCLEOTIDE SEQUENCE [LARGE SCALE GENOMIC DNA]</scope>
    <source>
        <strain evidence="3 4">AM25-21AC</strain>
    </source>
</reference>
<accession>A0A414NUW1</accession>
<sequence>MRFYSYAAAAALGAAILMTPAMPAFAAEQAPAAATQAAPVQVTLPYTYTSQQYGYTIQCPQKPVGVIPASALYEDKKGEVLIFDNDGYNIKYAWVVLTDAFDNKNVPDLNKLKEPEAEKLLSGIMGSNGYEGIMLVNLNAKNKAIYAVTAKEVEIDEDGDGKVDGVAKADTQMAVAFFRTEKGNRYGVELIDNPDLRASSLAAFQKGITTLKDVDSKQLANSKDKKANTKSSKKDKNNKK</sequence>
<comment type="caution">
    <text evidence="3">The sequence shown here is derived from an EMBL/GenBank/DDBJ whole genome shotgun (WGS) entry which is preliminary data.</text>
</comment>
<name>A0A414NUW1_9FIRM</name>
<proteinExistence type="predicted"/>
<feature type="signal peptide" evidence="2">
    <location>
        <begin position="1"/>
        <end position="26"/>
    </location>
</feature>
<dbReference type="OrthoDB" id="1664616at2"/>
<keyword evidence="2" id="KW-0732">Signal</keyword>